<dbReference type="InParanoid" id="F4RQ98"/>
<dbReference type="Proteomes" id="UP000001072">
    <property type="component" value="Unassembled WGS sequence"/>
</dbReference>
<dbReference type="EMBL" id="GL883113">
    <property type="protein sequence ID" value="EGG05368.1"/>
    <property type="molecule type" value="Genomic_DNA"/>
</dbReference>
<sequence length="261" mass="29860">MYPRGWPTECNLLSLPNKPTVQFDAERNHLTYVARIDRPILPEWSPVQQHTSQFEQTTSAEAWVENVFHPDKFTISNYKKLKEIGAARRALIQKATLASQASYYPAGGVSDLKISWRRKIELETLFIQSLGERSDEVREIVQGFVDGLDTAAPHFLVFIDNFNSPTMNLGTNSDVAMFHLREQVQLPRRVRPTATPPGTSPPSHTQLDHETHQHPTTLADVQNVFFHDVFFREGDQFGHYSPDSHRKFVESSLLRRIQASH</sequence>
<dbReference type="GeneID" id="18923227"/>
<protein>
    <submittedName>
        <fullName evidence="2">Uncharacterized protein</fullName>
    </submittedName>
</protein>
<gene>
    <name evidence="2" type="ORF">MELLADRAFT_107633</name>
</gene>
<feature type="region of interest" description="Disordered" evidence="1">
    <location>
        <begin position="188"/>
        <end position="213"/>
    </location>
</feature>
<dbReference type="HOGENOM" id="CLU_1065890_0_0_1"/>
<dbReference type="AlphaFoldDB" id="F4RQ98"/>
<accession>F4RQ98</accession>
<evidence type="ECO:0000313" key="2">
    <source>
        <dbReference type="EMBL" id="EGG05368.1"/>
    </source>
</evidence>
<reference evidence="3" key="1">
    <citation type="journal article" date="2011" name="Proc. Natl. Acad. Sci. U.S.A.">
        <title>Obligate biotrophy features unraveled by the genomic analysis of rust fungi.</title>
        <authorList>
            <person name="Duplessis S."/>
            <person name="Cuomo C.A."/>
            <person name="Lin Y.-C."/>
            <person name="Aerts A."/>
            <person name="Tisserant E."/>
            <person name="Veneault-Fourrey C."/>
            <person name="Joly D.L."/>
            <person name="Hacquard S."/>
            <person name="Amselem J."/>
            <person name="Cantarel B.L."/>
            <person name="Chiu R."/>
            <person name="Coutinho P.M."/>
            <person name="Feau N."/>
            <person name="Field M."/>
            <person name="Frey P."/>
            <person name="Gelhaye E."/>
            <person name="Goldberg J."/>
            <person name="Grabherr M.G."/>
            <person name="Kodira C.D."/>
            <person name="Kohler A."/>
            <person name="Kuees U."/>
            <person name="Lindquist E.A."/>
            <person name="Lucas S.M."/>
            <person name="Mago R."/>
            <person name="Mauceli E."/>
            <person name="Morin E."/>
            <person name="Murat C."/>
            <person name="Pangilinan J.L."/>
            <person name="Park R."/>
            <person name="Pearson M."/>
            <person name="Quesneville H."/>
            <person name="Rouhier N."/>
            <person name="Sakthikumar S."/>
            <person name="Salamov A.A."/>
            <person name="Schmutz J."/>
            <person name="Selles B."/>
            <person name="Shapiro H."/>
            <person name="Tanguay P."/>
            <person name="Tuskan G.A."/>
            <person name="Henrissat B."/>
            <person name="Van de Peer Y."/>
            <person name="Rouze P."/>
            <person name="Ellis J.G."/>
            <person name="Dodds P.N."/>
            <person name="Schein J.E."/>
            <person name="Zhong S."/>
            <person name="Hamelin R.C."/>
            <person name="Grigoriev I.V."/>
            <person name="Szabo L.J."/>
            <person name="Martin F."/>
        </authorList>
    </citation>
    <scope>NUCLEOTIDE SEQUENCE [LARGE SCALE GENOMIC DNA]</scope>
    <source>
        <strain evidence="3">98AG31 / pathotype 3-4-7</strain>
    </source>
</reference>
<name>F4RQ98_MELLP</name>
<dbReference type="VEuPathDB" id="FungiDB:MELLADRAFT_107633"/>
<evidence type="ECO:0000313" key="3">
    <source>
        <dbReference type="Proteomes" id="UP000001072"/>
    </source>
</evidence>
<dbReference type="RefSeq" id="XP_007411290.1">
    <property type="nucleotide sequence ID" value="XM_007411228.1"/>
</dbReference>
<organism evidence="3">
    <name type="scientific">Melampsora larici-populina (strain 98AG31 / pathotype 3-4-7)</name>
    <name type="common">Poplar leaf rust fungus</name>
    <dbReference type="NCBI Taxonomy" id="747676"/>
    <lineage>
        <taxon>Eukaryota</taxon>
        <taxon>Fungi</taxon>
        <taxon>Dikarya</taxon>
        <taxon>Basidiomycota</taxon>
        <taxon>Pucciniomycotina</taxon>
        <taxon>Pucciniomycetes</taxon>
        <taxon>Pucciniales</taxon>
        <taxon>Melampsoraceae</taxon>
        <taxon>Melampsora</taxon>
    </lineage>
</organism>
<evidence type="ECO:0000256" key="1">
    <source>
        <dbReference type="SAM" id="MobiDB-lite"/>
    </source>
</evidence>
<dbReference type="KEGG" id="mlr:MELLADRAFT_107633"/>
<proteinExistence type="predicted"/>
<keyword evidence="3" id="KW-1185">Reference proteome</keyword>